<comment type="caution">
    <text evidence="1">The sequence shown here is derived from an EMBL/GenBank/DDBJ whole genome shotgun (WGS) entry which is preliminary data.</text>
</comment>
<dbReference type="EMBL" id="RXTL01000031">
    <property type="protein sequence ID" value="RTS42310.1"/>
    <property type="molecule type" value="Genomic_DNA"/>
</dbReference>
<dbReference type="Proteomes" id="UP000276985">
    <property type="component" value="Unassembled WGS sequence"/>
</dbReference>
<dbReference type="AlphaFoldDB" id="A0ABD7JXV4"/>
<reference evidence="1 2" key="1">
    <citation type="submission" date="2018-12" db="EMBL/GenBank/DDBJ databases">
        <title>Pseudomonas aeruginosa Diversity Panel.</title>
        <authorList>
            <person name="Snesrud E."/>
            <person name="Mcgann P."/>
        </authorList>
    </citation>
    <scope>NUCLEOTIDE SEQUENCE [LARGE SCALE GENOMIC DNA]</scope>
    <source>
        <strain evidence="1 2">MRSN6241</strain>
    </source>
</reference>
<name>A0ABD7JXV4_PSEAI</name>
<proteinExistence type="predicted"/>
<accession>A0ABD7JXV4</accession>
<dbReference type="RefSeq" id="WP_003150781.1">
    <property type="nucleotide sequence ID" value="NZ_LLQP01000078.1"/>
</dbReference>
<evidence type="ECO:0000313" key="2">
    <source>
        <dbReference type="Proteomes" id="UP000276985"/>
    </source>
</evidence>
<sequence>MSINKEKLAAFQGIKQKLLGMLNAAQESVRDSQNEANSHIGAMQSRYDTFKEEAQYLATAQKIRVIKLEGSIKECERLMERLSVDTLTYRKIEPGALAVIGDEGKPSLEKYFLIVPDCAGEWVSIGGRQVLSVTPDAPVIKPFIGLEEGEYPEDFDGEGSLGSAYVKGVC</sequence>
<gene>
    <name evidence="1" type="ORF">DY940_23895</name>
</gene>
<organism evidence="1 2">
    <name type="scientific">Pseudomonas aeruginosa</name>
    <dbReference type="NCBI Taxonomy" id="287"/>
    <lineage>
        <taxon>Bacteria</taxon>
        <taxon>Pseudomonadati</taxon>
        <taxon>Pseudomonadota</taxon>
        <taxon>Gammaproteobacteria</taxon>
        <taxon>Pseudomonadales</taxon>
        <taxon>Pseudomonadaceae</taxon>
        <taxon>Pseudomonas</taxon>
    </lineage>
</organism>
<protein>
    <submittedName>
        <fullName evidence="1">Uncharacterized protein</fullName>
    </submittedName>
</protein>
<evidence type="ECO:0000313" key="1">
    <source>
        <dbReference type="EMBL" id="RTS42310.1"/>
    </source>
</evidence>